<dbReference type="Proteomes" id="UP000011200">
    <property type="component" value="Chromosome"/>
</dbReference>
<dbReference type="GO" id="GO:0003700">
    <property type="term" value="F:DNA-binding transcription factor activity"/>
    <property type="evidence" value="ECO:0007669"/>
    <property type="project" value="TreeGrafter"/>
</dbReference>
<evidence type="ECO:0000256" key="4">
    <source>
        <dbReference type="PROSITE-ProRule" id="PRU00335"/>
    </source>
</evidence>
<protein>
    <recommendedName>
        <fullName evidence="5">HTH tetR-type domain-containing protein</fullName>
    </recommendedName>
</protein>
<dbReference type="PANTHER" id="PTHR30055">
    <property type="entry name" value="HTH-TYPE TRANSCRIPTIONAL REGULATOR RUTR"/>
    <property type="match status" value="1"/>
</dbReference>
<evidence type="ECO:0000256" key="1">
    <source>
        <dbReference type="ARBA" id="ARBA00023015"/>
    </source>
</evidence>
<dbReference type="PRINTS" id="PR00455">
    <property type="entry name" value="HTHTETR"/>
</dbReference>
<dbReference type="Gene3D" id="1.10.357.10">
    <property type="entry name" value="Tetracycline Repressor, domain 2"/>
    <property type="match status" value="1"/>
</dbReference>
<dbReference type="InterPro" id="IPR001647">
    <property type="entry name" value="HTH_TetR"/>
</dbReference>
<dbReference type="SUPFAM" id="SSF48498">
    <property type="entry name" value="Tetracyclin repressor-like, C-terminal domain"/>
    <property type="match status" value="1"/>
</dbReference>
<dbReference type="InterPro" id="IPR009057">
    <property type="entry name" value="Homeodomain-like_sf"/>
</dbReference>
<dbReference type="PANTHER" id="PTHR30055:SF234">
    <property type="entry name" value="HTH-TYPE TRANSCRIPTIONAL REGULATOR BETI"/>
    <property type="match status" value="1"/>
</dbReference>
<evidence type="ECO:0000256" key="2">
    <source>
        <dbReference type="ARBA" id="ARBA00023125"/>
    </source>
</evidence>
<name>A0A2U9PR70_MYCSE</name>
<evidence type="ECO:0000259" key="5">
    <source>
        <dbReference type="PROSITE" id="PS50977"/>
    </source>
</evidence>
<proteinExistence type="predicted"/>
<dbReference type="GO" id="GO:0000976">
    <property type="term" value="F:transcription cis-regulatory region binding"/>
    <property type="evidence" value="ECO:0007669"/>
    <property type="project" value="TreeGrafter"/>
</dbReference>
<sequence>MRSDATANRSRLIAAAEEVFAQHGTRATLEDVARAAGTGPATLYRRFPNKDALVREVLSEFFGRLLRAAQEAHAATDEQCLSVFLYTVGAELVRKSGLSAYVWGDLAPEPLVEELRQQSAALLSRAHRSGAIRHDVTPADVTAIIWALRGIVAAGGADDLWRRHLDTVLRGLRASASVDRQAP</sequence>
<dbReference type="SUPFAM" id="SSF46689">
    <property type="entry name" value="Homeodomain-like"/>
    <property type="match status" value="1"/>
</dbReference>
<evidence type="ECO:0000313" key="6">
    <source>
        <dbReference type="EMBL" id="AWT54291.1"/>
    </source>
</evidence>
<dbReference type="InterPro" id="IPR036271">
    <property type="entry name" value="Tet_transcr_reg_TetR-rel_C_sf"/>
</dbReference>
<reference evidence="6 7" key="1">
    <citation type="journal article" date="2013" name="Genome Announc.">
        <title>Draft genome sequence of MKD8, a conjugal recipient Mycobacterium smegmatis strain.</title>
        <authorList>
            <person name="Gray T.A."/>
            <person name="Palumbo M.J."/>
            <person name="Derbyshire K.M."/>
        </authorList>
    </citation>
    <scope>NUCLEOTIDE SEQUENCE [LARGE SCALE GENOMIC DNA]</scope>
    <source>
        <strain evidence="6 7">MKD8</strain>
    </source>
</reference>
<keyword evidence="2 4" id="KW-0238">DNA-binding</keyword>
<dbReference type="RefSeq" id="WP_003894759.1">
    <property type="nucleotide sequence ID" value="NZ_CP027541.1"/>
</dbReference>
<accession>A0A2U9PR70</accession>
<dbReference type="InterPro" id="IPR050109">
    <property type="entry name" value="HTH-type_TetR-like_transc_reg"/>
</dbReference>
<evidence type="ECO:0000256" key="3">
    <source>
        <dbReference type="ARBA" id="ARBA00023163"/>
    </source>
</evidence>
<dbReference type="AlphaFoldDB" id="A0A2U9PR70"/>
<dbReference type="Pfam" id="PF00440">
    <property type="entry name" value="TetR_N"/>
    <property type="match status" value="1"/>
</dbReference>
<dbReference type="EMBL" id="CP027541">
    <property type="protein sequence ID" value="AWT54291.1"/>
    <property type="molecule type" value="Genomic_DNA"/>
</dbReference>
<dbReference type="PROSITE" id="PS50977">
    <property type="entry name" value="HTH_TETR_2"/>
    <property type="match status" value="1"/>
</dbReference>
<feature type="domain" description="HTH tetR-type" evidence="5">
    <location>
        <begin position="6"/>
        <end position="65"/>
    </location>
</feature>
<keyword evidence="3" id="KW-0804">Transcription</keyword>
<reference evidence="7" key="2">
    <citation type="submission" date="2018-03" db="EMBL/GenBank/DDBJ databases">
        <authorList>
            <person name="Derbyshire K."/>
            <person name="Gray T.A."/>
            <person name="Champion M."/>
        </authorList>
    </citation>
    <scope>NUCLEOTIDE SEQUENCE [LARGE SCALE GENOMIC DNA]</scope>
    <source>
        <strain evidence="7">MKD8</strain>
    </source>
</reference>
<dbReference type="Pfam" id="PF21597">
    <property type="entry name" value="TetR_C_43"/>
    <property type="match status" value="1"/>
</dbReference>
<organism evidence="6 7">
    <name type="scientific">Mycolicibacterium smegmatis (strain MKD8)</name>
    <name type="common">Mycobacterium smegmatis</name>
    <dbReference type="NCBI Taxonomy" id="1214915"/>
    <lineage>
        <taxon>Bacteria</taxon>
        <taxon>Bacillati</taxon>
        <taxon>Actinomycetota</taxon>
        <taxon>Actinomycetes</taxon>
        <taxon>Mycobacteriales</taxon>
        <taxon>Mycobacteriaceae</taxon>
        <taxon>Mycolicibacterium</taxon>
    </lineage>
</organism>
<keyword evidence="1" id="KW-0805">Transcription regulation</keyword>
<evidence type="ECO:0000313" key="7">
    <source>
        <dbReference type="Proteomes" id="UP000011200"/>
    </source>
</evidence>
<gene>
    <name evidence="6" type="ORF">D806_033190</name>
</gene>
<dbReference type="InterPro" id="IPR049445">
    <property type="entry name" value="TetR_SbtR-like_C"/>
</dbReference>
<feature type="DNA-binding region" description="H-T-H motif" evidence="4">
    <location>
        <begin position="28"/>
        <end position="47"/>
    </location>
</feature>